<proteinExistence type="predicted"/>
<comment type="caution">
    <text evidence="2">The sequence shown here is derived from an EMBL/GenBank/DDBJ whole genome shotgun (WGS) entry which is preliminary data.</text>
</comment>
<gene>
    <name evidence="2" type="ORF">CDL12_15654</name>
</gene>
<dbReference type="STRING" id="429701.A0A2G9H2M6"/>
<dbReference type="AlphaFoldDB" id="A0A2G9H2M6"/>
<evidence type="ECO:0000256" key="1">
    <source>
        <dbReference type="SAM" id="MobiDB-lite"/>
    </source>
</evidence>
<keyword evidence="3" id="KW-1185">Reference proteome</keyword>
<feature type="region of interest" description="Disordered" evidence="1">
    <location>
        <begin position="1"/>
        <end position="31"/>
    </location>
</feature>
<organism evidence="2 3">
    <name type="scientific">Handroanthus impetiginosus</name>
    <dbReference type="NCBI Taxonomy" id="429701"/>
    <lineage>
        <taxon>Eukaryota</taxon>
        <taxon>Viridiplantae</taxon>
        <taxon>Streptophyta</taxon>
        <taxon>Embryophyta</taxon>
        <taxon>Tracheophyta</taxon>
        <taxon>Spermatophyta</taxon>
        <taxon>Magnoliopsida</taxon>
        <taxon>eudicotyledons</taxon>
        <taxon>Gunneridae</taxon>
        <taxon>Pentapetalae</taxon>
        <taxon>asterids</taxon>
        <taxon>lamiids</taxon>
        <taxon>Lamiales</taxon>
        <taxon>Bignoniaceae</taxon>
        <taxon>Crescentiina</taxon>
        <taxon>Tabebuia alliance</taxon>
        <taxon>Handroanthus</taxon>
    </lineage>
</organism>
<feature type="compositionally biased region" description="Low complexity" evidence="1">
    <location>
        <begin position="1"/>
        <end position="18"/>
    </location>
</feature>
<protein>
    <submittedName>
        <fullName evidence="2">Uncharacterized protein</fullName>
    </submittedName>
</protein>
<dbReference type="PANTHER" id="PTHR36765">
    <property type="entry name" value="EXPRESSED PROTEIN"/>
    <property type="match status" value="1"/>
</dbReference>
<dbReference type="Proteomes" id="UP000231279">
    <property type="component" value="Unassembled WGS sequence"/>
</dbReference>
<dbReference type="PANTHER" id="PTHR36765:SF1">
    <property type="entry name" value="EXPRESSED PROTEIN"/>
    <property type="match status" value="1"/>
</dbReference>
<sequence>MPNKGDSSGLPSSSNGVSTHEDEDEKHKPQTFKHYQIKLFDDILDKSIDVVSYTANIPEKDPAVNDSGVQLFRRASAGMVFDHIFRKQLHSVAADRNDKIAAARAAYPKSSAKLEARGAAAKMEEERVA</sequence>
<dbReference type="EMBL" id="NKXS01002874">
    <property type="protein sequence ID" value="PIN11741.1"/>
    <property type="molecule type" value="Genomic_DNA"/>
</dbReference>
<dbReference type="OrthoDB" id="1919921at2759"/>
<accession>A0A2G9H2M6</accession>
<evidence type="ECO:0000313" key="2">
    <source>
        <dbReference type="EMBL" id="PIN11741.1"/>
    </source>
</evidence>
<name>A0A2G9H2M6_9LAMI</name>
<evidence type="ECO:0000313" key="3">
    <source>
        <dbReference type="Proteomes" id="UP000231279"/>
    </source>
</evidence>
<reference evidence="3" key="1">
    <citation type="journal article" date="2018" name="Gigascience">
        <title>Genome assembly of the Pink Ipe (Handroanthus impetiginosus, Bignoniaceae), a highly valued, ecologically keystone Neotropical timber forest tree.</title>
        <authorList>
            <person name="Silva-Junior O.B."/>
            <person name="Grattapaglia D."/>
            <person name="Novaes E."/>
            <person name="Collevatti R.G."/>
        </authorList>
    </citation>
    <scope>NUCLEOTIDE SEQUENCE [LARGE SCALE GENOMIC DNA]</scope>
    <source>
        <strain evidence="3">cv. UFG-1</strain>
    </source>
</reference>